<keyword evidence="2" id="KW-1185">Reference proteome</keyword>
<name>A0A0G4KKN3_VERLO</name>
<accession>A0A0G4KKN3</accession>
<reference evidence="1 2" key="1">
    <citation type="submission" date="2015-05" db="EMBL/GenBank/DDBJ databases">
        <authorList>
            <person name="Wang D.B."/>
            <person name="Wang M."/>
        </authorList>
    </citation>
    <scope>NUCLEOTIDE SEQUENCE [LARGE SCALE GENOMIC DNA]</scope>
    <source>
        <strain evidence="1">VL1</strain>
    </source>
</reference>
<dbReference type="STRING" id="100787.A0A0G4KKN3"/>
<dbReference type="AlphaFoldDB" id="A0A0G4KKN3"/>
<gene>
    <name evidence="1" type="ORF">BN1708_020758</name>
</gene>
<organism evidence="1 2">
    <name type="scientific">Verticillium longisporum</name>
    <name type="common">Verticillium dahliae var. longisporum</name>
    <dbReference type="NCBI Taxonomy" id="100787"/>
    <lineage>
        <taxon>Eukaryota</taxon>
        <taxon>Fungi</taxon>
        <taxon>Dikarya</taxon>
        <taxon>Ascomycota</taxon>
        <taxon>Pezizomycotina</taxon>
        <taxon>Sordariomycetes</taxon>
        <taxon>Hypocreomycetidae</taxon>
        <taxon>Glomerellales</taxon>
        <taxon>Plectosphaerellaceae</taxon>
        <taxon>Verticillium</taxon>
    </lineage>
</organism>
<evidence type="ECO:0000313" key="1">
    <source>
        <dbReference type="EMBL" id="CRK08669.1"/>
    </source>
</evidence>
<proteinExistence type="predicted"/>
<dbReference type="EMBL" id="CVQH01002095">
    <property type="protein sequence ID" value="CRK08669.1"/>
    <property type="molecule type" value="Genomic_DNA"/>
</dbReference>
<feature type="non-terminal residue" evidence="1">
    <location>
        <position position="33"/>
    </location>
</feature>
<protein>
    <submittedName>
        <fullName evidence="1">Uncharacterized protein</fullName>
    </submittedName>
</protein>
<evidence type="ECO:0000313" key="2">
    <source>
        <dbReference type="Proteomes" id="UP000044602"/>
    </source>
</evidence>
<dbReference type="Proteomes" id="UP000044602">
    <property type="component" value="Unassembled WGS sequence"/>
</dbReference>
<sequence length="33" mass="3913">MDKQHEELLRRPLYVYDLPPEVLTTLALKTDVD</sequence>